<evidence type="ECO:0000313" key="5">
    <source>
        <dbReference type="Proteomes" id="UP000688137"/>
    </source>
</evidence>
<accession>A0A8S1P5C6</accession>
<dbReference type="Pfam" id="PF00621">
    <property type="entry name" value="RhoGEF"/>
    <property type="match status" value="1"/>
</dbReference>
<dbReference type="EMBL" id="CAJJDM010000109">
    <property type="protein sequence ID" value="CAD8098223.1"/>
    <property type="molecule type" value="Genomic_DNA"/>
</dbReference>
<name>A0A8S1P5C6_PARPR</name>
<dbReference type="AlphaFoldDB" id="A0A8S1P5C6"/>
<comment type="caution">
    <text evidence="4">The sequence shown here is derived from an EMBL/GenBank/DDBJ whole genome shotgun (WGS) entry which is preliminary data.</text>
</comment>
<dbReference type="GO" id="GO:0035091">
    <property type="term" value="F:phosphatidylinositol binding"/>
    <property type="evidence" value="ECO:0007669"/>
    <property type="project" value="InterPro"/>
</dbReference>
<feature type="domain" description="PX" evidence="3">
    <location>
        <begin position="426"/>
        <end position="539"/>
    </location>
</feature>
<dbReference type="InterPro" id="IPR000299">
    <property type="entry name" value="FERM_domain"/>
</dbReference>
<dbReference type="CDD" id="cd06093">
    <property type="entry name" value="PX_domain"/>
    <property type="match status" value="1"/>
</dbReference>
<reference evidence="4" key="1">
    <citation type="submission" date="2021-01" db="EMBL/GenBank/DDBJ databases">
        <authorList>
            <consortium name="Genoscope - CEA"/>
            <person name="William W."/>
        </authorList>
    </citation>
    <scope>NUCLEOTIDE SEQUENCE</scope>
</reference>
<dbReference type="GO" id="GO:0005085">
    <property type="term" value="F:guanyl-nucleotide exchange factor activity"/>
    <property type="evidence" value="ECO:0007669"/>
    <property type="project" value="InterPro"/>
</dbReference>
<dbReference type="OMA" id="PDISIPH"/>
<sequence length="951" mass="113108">MQHQLSLTIESNDSYDQIDNIDMSQFNENLFLQGKEQSKLLSDIHMASEKLSHSADHYINEIVEQTQGSIKQIIMIQSYYRMYSCKIKYQKRKKWARYRKCVIQELVDSEFTYLKDLELIIVKFYDPLQGILTETQSKLLFRNLKQIYLLNKQFLFEISERFSNFTQHTCFGKIFDKYVQFFKIYFEYTSGFSIEVVSLLRKEIPKLNDFITELEEADIFKGGNLESYLIKPVQRLPKYVLLIKDLIKHTWKSHPDYESLQVSVNKFIEVNSKIDILMDNVLKNQMLFELQKLFFDSINVSIVESTRRYVQSETINVLVSKQQKSVIVYICNDMIILTQRNQNALAKQHEKLYEYLYLNEKSYCKNKPETQYCKFLFTVSSQEQSITFICQDAEQKQKLLSLFETLINDIKMKYQKLEIFQENDVQPIQVFAKGTELRKSLLQSYTVYVMFITAGTQNLTLSTRYSSLIKLENMLRKQFPDISIPHLSKNQWANNKKTQLIEARKIIIENFLEAVLNSPLIKQNPEQVLKYLELPPSFYEAIASSPNKICIQRESLRNTMKSSSFNTDDISLSETLRFVRNTNTIRQTLHHKSLKVSNQTINIKVLLYTSIYFQIMFLDEFYIFLPISPELRVADLIEMAAGAIKLQSYDDFKFFLINDQEIRILDDDDCIPQIQLNKSNNESVFSKLTFLFKEREKTNTKLLLKKYLYLTPKQEKKDYQSDLVRLNLICHQAFDDIKNMKYKITFSQYCIYSIYYLIIKYYENFRHIFTKQSLPINLVKQLIPDKVYKQEKELTWISEIYIGIGIVKQEIEQILKQHDKNLQGIKKFEQQFQYITELLFMESLQQNPFYGLQYFNIEIPNTSKDILQRQFQCQLETYSILGVKYDRFIIINNMEKKLEIFLYDIVNLSPFPFYFQFQIKQIKNEQFIFKTSNGLEIQKLQELYSNISNNL</sequence>
<protein>
    <recommendedName>
        <fullName evidence="6">DH domain-containing protein</fullName>
    </recommendedName>
</protein>
<evidence type="ECO:0000259" key="3">
    <source>
        <dbReference type="PROSITE" id="PS50195"/>
    </source>
</evidence>
<dbReference type="PROSITE" id="PS50195">
    <property type="entry name" value="PX"/>
    <property type="match status" value="1"/>
</dbReference>
<evidence type="ECO:0000259" key="2">
    <source>
        <dbReference type="PROSITE" id="PS50057"/>
    </source>
</evidence>
<evidence type="ECO:0000259" key="1">
    <source>
        <dbReference type="PROSITE" id="PS50010"/>
    </source>
</evidence>
<feature type="domain" description="DH" evidence="1">
    <location>
        <begin position="98"/>
        <end position="277"/>
    </location>
</feature>
<dbReference type="PANTHER" id="PTHR12673:SF159">
    <property type="entry name" value="LD03170P"/>
    <property type="match status" value="1"/>
</dbReference>
<dbReference type="Proteomes" id="UP000688137">
    <property type="component" value="Unassembled WGS sequence"/>
</dbReference>
<dbReference type="PROSITE" id="PS00741">
    <property type="entry name" value="DH_1"/>
    <property type="match status" value="1"/>
</dbReference>
<organism evidence="4 5">
    <name type="scientific">Paramecium primaurelia</name>
    <dbReference type="NCBI Taxonomy" id="5886"/>
    <lineage>
        <taxon>Eukaryota</taxon>
        <taxon>Sar</taxon>
        <taxon>Alveolata</taxon>
        <taxon>Ciliophora</taxon>
        <taxon>Intramacronucleata</taxon>
        <taxon>Oligohymenophorea</taxon>
        <taxon>Peniculida</taxon>
        <taxon>Parameciidae</taxon>
        <taxon>Paramecium</taxon>
    </lineage>
</organism>
<evidence type="ECO:0008006" key="6">
    <source>
        <dbReference type="Google" id="ProtNLM"/>
    </source>
</evidence>
<feature type="domain" description="FERM" evidence="2">
    <location>
        <begin position="611"/>
        <end position="951"/>
    </location>
</feature>
<dbReference type="InterPro" id="IPR001683">
    <property type="entry name" value="PX_dom"/>
</dbReference>
<dbReference type="InterPro" id="IPR051092">
    <property type="entry name" value="FYVE_RhoGEF_PH"/>
</dbReference>
<evidence type="ECO:0000313" key="4">
    <source>
        <dbReference type="EMBL" id="CAD8098223.1"/>
    </source>
</evidence>
<dbReference type="PROSITE" id="PS50010">
    <property type="entry name" value="DH_2"/>
    <property type="match status" value="1"/>
</dbReference>
<dbReference type="PROSITE" id="PS50057">
    <property type="entry name" value="FERM_3"/>
    <property type="match status" value="1"/>
</dbReference>
<dbReference type="SMART" id="SM00312">
    <property type="entry name" value="PX"/>
    <property type="match status" value="1"/>
</dbReference>
<dbReference type="CDD" id="cd00160">
    <property type="entry name" value="RhoGEF"/>
    <property type="match status" value="1"/>
</dbReference>
<keyword evidence="5" id="KW-1185">Reference proteome</keyword>
<dbReference type="GO" id="GO:0035556">
    <property type="term" value="P:intracellular signal transduction"/>
    <property type="evidence" value="ECO:0007669"/>
    <property type="project" value="InterPro"/>
</dbReference>
<dbReference type="GO" id="GO:0005737">
    <property type="term" value="C:cytoplasm"/>
    <property type="evidence" value="ECO:0007669"/>
    <property type="project" value="TreeGrafter"/>
</dbReference>
<dbReference type="PANTHER" id="PTHR12673">
    <property type="entry name" value="FACIOGENITAL DYSPLASIA PROTEIN"/>
    <property type="match status" value="1"/>
</dbReference>
<proteinExistence type="predicted"/>
<dbReference type="InterPro" id="IPR001331">
    <property type="entry name" value="GDS_CDC24_CS"/>
</dbReference>
<gene>
    <name evidence="4" type="ORF">PPRIM_AZ9-3.1.T1060118</name>
</gene>
<dbReference type="SMART" id="SM00325">
    <property type="entry name" value="RhoGEF"/>
    <property type="match status" value="1"/>
</dbReference>
<dbReference type="InterPro" id="IPR000219">
    <property type="entry name" value="DH_dom"/>
</dbReference>
<dbReference type="PROSITE" id="PS50096">
    <property type="entry name" value="IQ"/>
    <property type="match status" value="1"/>
</dbReference>
<dbReference type="Pfam" id="PF00787">
    <property type="entry name" value="PX"/>
    <property type="match status" value="1"/>
</dbReference>